<keyword evidence="8" id="KW-1185">Reference proteome</keyword>
<dbReference type="SUPFAM" id="SSF53474">
    <property type="entry name" value="alpha/beta-Hydrolases"/>
    <property type="match status" value="1"/>
</dbReference>
<dbReference type="AlphaFoldDB" id="F4RNN2"/>
<accession>F4RNN2</accession>
<dbReference type="Pfam" id="PF00450">
    <property type="entry name" value="Peptidase_S10"/>
    <property type="match status" value="1"/>
</dbReference>
<dbReference type="InterPro" id="IPR018202">
    <property type="entry name" value="Ser_caboxypep_ser_AS"/>
</dbReference>
<dbReference type="PROSITE" id="PS00131">
    <property type="entry name" value="CARBOXYPEPT_SER_SER"/>
    <property type="match status" value="1"/>
</dbReference>
<dbReference type="PANTHER" id="PTHR11802:SF479">
    <property type="entry name" value="CARBOXYPEPTIDASE"/>
    <property type="match status" value="1"/>
</dbReference>
<sequence length="443" mass="49613">MPHVTRAPAYSGGKRQFKSARAKEFLVDGKKLPSVDFDIGDSYAGVLPTSNDPKSPTKLFFWFLPSQTEVGSNDLTMFTNGGPGCSSLIGATSENGPLTLAKKITRNPYSWNTVSNVLYIEHPAPVGFSEGNVTIHNEIEIAKPIFGFLQHFVEVFEEMKNVNFWVSGESYAGYYVPYICDYIYAHQSALALSLQGSFLIDPVFSDGVFAFEIPAYPFVKRHQDAFPFNATFWAHLADLHHSCGFDAYLEKYLTYPPPGPFEEPLPGSLETNAYNMTCDMYSAIVLALENITNFNFYNYTGPLDQDYFSRQDVREAFHVPKGTQKWTECSNSNNVPISLNHSYDRYSLKRTLLAHGLWDFRIFSEGSQLGVQNMTWSGAQGLSKPLTVPFMVKGQGHLGNFRTERGFTLAEVDKAGHMIPQDQPQAALQLLQFLLGQRETPSE</sequence>
<dbReference type="PANTHER" id="PTHR11802">
    <property type="entry name" value="SERINE PROTEASE FAMILY S10 SERINE CARBOXYPEPTIDASE"/>
    <property type="match status" value="1"/>
</dbReference>
<dbReference type="EC" id="3.4.16.-" evidence="6"/>
<evidence type="ECO:0000256" key="2">
    <source>
        <dbReference type="ARBA" id="ARBA00022645"/>
    </source>
</evidence>
<dbReference type="KEGG" id="mlr:MELLADRAFT_123595"/>
<protein>
    <recommendedName>
        <fullName evidence="6">Carboxypeptidase</fullName>
        <ecNumber evidence="6">3.4.16.-</ecNumber>
    </recommendedName>
</protein>
<evidence type="ECO:0000256" key="6">
    <source>
        <dbReference type="RuleBase" id="RU361156"/>
    </source>
</evidence>
<dbReference type="Gene3D" id="3.40.50.1820">
    <property type="entry name" value="alpha/beta hydrolase"/>
    <property type="match status" value="1"/>
</dbReference>
<comment type="similarity">
    <text evidence="1 6">Belongs to the peptidase S10 family.</text>
</comment>
<keyword evidence="4 6" id="KW-0378">Hydrolase</keyword>
<proteinExistence type="inferred from homology"/>
<name>F4RNN2_MELLP</name>
<reference evidence="8" key="1">
    <citation type="journal article" date="2011" name="Proc. Natl. Acad. Sci. U.S.A.">
        <title>Obligate biotrophy features unraveled by the genomic analysis of rust fungi.</title>
        <authorList>
            <person name="Duplessis S."/>
            <person name="Cuomo C.A."/>
            <person name="Lin Y.-C."/>
            <person name="Aerts A."/>
            <person name="Tisserant E."/>
            <person name="Veneault-Fourrey C."/>
            <person name="Joly D.L."/>
            <person name="Hacquard S."/>
            <person name="Amselem J."/>
            <person name="Cantarel B.L."/>
            <person name="Chiu R."/>
            <person name="Coutinho P.M."/>
            <person name="Feau N."/>
            <person name="Field M."/>
            <person name="Frey P."/>
            <person name="Gelhaye E."/>
            <person name="Goldberg J."/>
            <person name="Grabherr M.G."/>
            <person name="Kodira C.D."/>
            <person name="Kohler A."/>
            <person name="Kuees U."/>
            <person name="Lindquist E.A."/>
            <person name="Lucas S.M."/>
            <person name="Mago R."/>
            <person name="Mauceli E."/>
            <person name="Morin E."/>
            <person name="Murat C."/>
            <person name="Pangilinan J.L."/>
            <person name="Park R."/>
            <person name="Pearson M."/>
            <person name="Quesneville H."/>
            <person name="Rouhier N."/>
            <person name="Sakthikumar S."/>
            <person name="Salamov A.A."/>
            <person name="Schmutz J."/>
            <person name="Selles B."/>
            <person name="Shapiro H."/>
            <person name="Tanguay P."/>
            <person name="Tuskan G.A."/>
            <person name="Henrissat B."/>
            <person name="Van de Peer Y."/>
            <person name="Rouze P."/>
            <person name="Ellis J.G."/>
            <person name="Dodds P.N."/>
            <person name="Schein J.E."/>
            <person name="Zhong S."/>
            <person name="Hamelin R.C."/>
            <person name="Grigoriev I.V."/>
            <person name="Szabo L.J."/>
            <person name="Martin F."/>
        </authorList>
    </citation>
    <scope>NUCLEOTIDE SEQUENCE [LARGE SCALE GENOMIC DNA]</scope>
    <source>
        <strain evidence="8">98AG31 / pathotype 3-4-7</strain>
    </source>
</reference>
<evidence type="ECO:0000256" key="1">
    <source>
        <dbReference type="ARBA" id="ARBA00009431"/>
    </source>
</evidence>
<dbReference type="InParanoid" id="F4RNN2"/>
<dbReference type="PRINTS" id="PR00724">
    <property type="entry name" value="CRBOXYPTASEC"/>
</dbReference>
<dbReference type="OrthoDB" id="443318at2759"/>
<evidence type="ECO:0000256" key="5">
    <source>
        <dbReference type="ARBA" id="ARBA00023180"/>
    </source>
</evidence>
<dbReference type="Proteomes" id="UP000001072">
    <property type="component" value="Unassembled WGS sequence"/>
</dbReference>
<evidence type="ECO:0000256" key="4">
    <source>
        <dbReference type="ARBA" id="ARBA00022801"/>
    </source>
</evidence>
<keyword evidence="3 6" id="KW-0645">Protease</keyword>
<dbReference type="GO" id="GO:0004185">
    <property type="term" value="F:serine-type carboxypeptidase activity"/>
    <property type="evidence" value="ECO:0007669"/>
    <property type="project" value="UniProtKB-UniRule"/>
</dbReference>
<organism evidence="8">
    <name type="scientific">Melampsora larici-populina (strain 98AG31 / pathotype 3-4-7)</name>
    <name type="common">Poplar leaf rust fungus</name>
    <dbReference type="NCBI Taxonomy" id="747676"/>
    <lineage>
        <taxon>Eukaryota</taxon>
        <taxon>Fungi</taxon>
        <taxon>Dikarya</taxon>
        <taxon>Basidiomycota</taxon>
        <taxon>Pucciniomycotina</taxon>
        <taxon>Pucciniomycetes</taxon>
        <taxon>Pucciniales</taxon>
        <taxon>Melampsoraceae</taxon>
        <taxon>Melampsora</taxon>
    </lineage>
</organism>
<gene>
    <name evidence="7" type="ORF">MELLADRAFT_123595</name>
</gene>
<evidence type="ECO:0000313" key="8">
    <source>
        <dbReference type="Proteomes" id="UP000001072"/>
    </source>
</evidence>
<evidence type="ECO:0000256" key="3">
    <source>
        <dbReference type="ARBA" id="ARBA00022670"/>
    </source>
</evidence>
<keyword evidence="5" id="KW-0325">Glycoprotein</keyword>
<keyword evidence="2 6" id="KW-0121">Carboxypeptidase</keyword>
<dbReference type="HOGENOM" id="CLU_008523_12_3_1"/>
<evidence type="ECO:0000313" key="7">
    <source>
        <dbReference type="EMBL" id="EGG06013.1"/>
    </source>
</evidence>
<dbReference type="VEuPathDB" id="FungiDB:MELLADRAFT_123595"/>
<dbReference type="GeneID" id="18926428"/>
<dbReference type="eggNOG" id="KOG1282">
    <property type="taxonomic scope" value="Eukaryota"/>
</dbReference>
<dbReference type="InterPro" id="IPR029058">
    <property type="entry name" value="AB_hydrolase_fold"/>
</dbReference>
<dbReference type="GO" id="GO:0006508">
    <property type="term" value="P:proteolysis"/>
    <property type="evidence" value="ECO:0007669"/>
    <property type="project" value="UniProtKB-KW"/>
</dbReference>
<dbReference type="InterPro" id="IPR001563">
    <property type="entry name" value="Peptidase_S10"/>
</dbReference>
<dbReference type="RefSeq" id="XP_007410664.1">
    <property type="nucleotide sequence ID" value="XM_007410602.1"/>
</dbReference>
<dbReference type="EMBL" id="GL883110">
    <property type="protein sequence ID" value="EGG06013.1"/>
    <property type="molecule type" value="Genomic_DNA"/>
</dbReference>